<dbReference type="PROSITE" id="PS51257">
    <property type="entry name" value="PROKAR_LIPOPROTEIN"/>
    <property type="match status" value="1"/>
</dbReference>
<feature type="signal peptide" evidence="1">
    <location>
        <begin position="1"/>
        <end position="21"/>
    </location>
</feature>
<accession>B0MVW8</accession>
<sequence length="175" mass="19508">MKRLISLLAVALFGVALVGCSDNEETTPPTPPDPKPVDVYGWHMTKWEVGGDDTNFPKEVYIVFDEEKNFEMYQDVSSNGFVKMTGTYTFDETSKKLTGKYSDGENWAYDYTVSGVDWLFGQLNQETGEMSGVGETMVMTAADDSTYKLTFVYGIIPDEVINSVMVRSAEGVRIL</sequence>
<gene>
    <name evidence="2" type="ORF">ALIPUT_01295</name>
</gene>
<reference evidence="2" key="2">
    <citation type="submission" date="2013-09" db="EMBL/GenBank/DDBJ databases">
        <title>Draft genome sequence of Alistipes putredinis (DSM 17216).</title>
        <authorList>
            <person name="Sudarsanam P."/>
            <person name="Ley R."/>
            <person name="Guruge J."/>
            <person name="Turnbaugh P.J."/>
            <person name="Mahowald M."/>
            <person name="Liep D."/>
            <person name="Gordon J."/>
        </authorList>
    </citation>
    <scope>NUCLEOTIDE SEQUENCE</scope>
    <source>
        <strain evidence="2">DSM 17216</strain>
    </source>
</reference>
<keyword evidence="1" id="KW-0732">Signal</keyword>
<dbReference type="AlphaFoldDB" id="B0MVW8"/>
<organism evidence="2 3">
    <name type="scientific">Alistipes putredinis DSM 17216</name>
    <dbReference type="NCBI Taxonomy" id="445970"/>
    <lineage>
        <taxon>Bacteria</taxon>
        <taxon>Pseudomonadati</taxon>
        <taxon>Bacteroidota</taxon>
        <taxon>Bacteroidia</taxon>
        <taxon>Bacteroidales</taxon>
        <taxon>Rikenellaceae</taxon>
        <taxon>Alistipes</taxon>
    </lineage>
</organism>
<evidence type="ECO:0000256" key="1">
    <source>
        <dbReference type="SAM" id="SignalP"/>
    </source>
</evidence>
<evidence type="ECO:0008006" key="4">
    <source>
        <dbReference type="Google" id="ProtNLM"/>
    </source>
</evidence>
<dbReference type="HOGENOM" id="CLU_1529444_0_0_10"/>
<dbReference type="EMBL" id="ABFK02000018">
    <property type="protein sequence ID" value="EDS03475.1"/>
    <property type="molecule type" value="Genomic_DNA"/>
</dbReference>
<reference evidence="2" key="1">
    <citation type="submission" date="2007-10" db="EMBL/GenBank/DDBJ databases">
        <authorList>
            <person name="Fulton L."/>
            <person name="Clifton S."/>
            <person name="Fulton B."/>
            <person name="Xu J."/>
            <person name="Minx P."/>
            <person name="Pepin K.H."/>
            <person name="Johnson M."/>
            <person name="Thiruvilangam P."/>
            <person name="Bhonagiri V."/>
            <person name="Nash W.E."/>
            <person name="Mardis E.R."/>
            <person name="Wilson R.K."/>
        </authorList>
    </citation>
    <scope>NUCLEOTIDE SEQUENCE [LARGE SCALE GENOMIC DNA]</scope>
    <source>
        <strain evidence="2">DSM 17216</strain>
    </source>
</reference>
<evidence type="ECO:0000313" key="3">
    <source>
        <dbReference type="Proteomes" id="UP000005819"/>
    </source>
</evidence>
<dbReference type="RefSeq" id="WP_004330109.1">
    <property type="nucleotide sequence ID" value="NZ_DS499581.1"/>
</dbReference>
<dbReference type="GeneID" id="73804154"/>
<proteinExistence type="predicted"/>
<dbReference type="OrthoDB" id="1004348at2"/>
<keyword evidence="3" id="KW-1185">Reference proteome</keyword>
<feature type="chain" id="PRO_5002752654" description="Lipocalin-like domain-containing protein" evidence="1">
    <location>
        <begin position="22"/>
        <end position="175"/>
    </location>
</feature>
<evidence type="ECO:0000313" key="2">
    <source>
        <dbReference type="EMBL" id="EDS03475.1"/>
    </source>
</evidence>
<name>B0MVW8_9BACT</name>
<protein>
    <recommendedName>
        <fullName evidence="4">Lipocalin-like domain-containing protein</fullName>
    </recommendedName>
</protein>
<comment type="caution">
    <text evidence="2">The sequence shown here is derived from an EMBL/GenBank/DDBJ whole genome shotgun (WGS) entry which is preliminary data.</text>
</comment>
<dbReference type="Proteomes" id="UP000005819">
    <property type="component" value="Unassembled WGS sequence"/>
</dbReference>